<sequence>MKVGIGRCNGTFGELVQGVLCERPFLISLPIPILKSNAVFIPYNKMGEITGSLSNTKAVEACKKVFQWFDLKGGGHLEVNSNIPRGKGLASSSADVVAAMKAVADSYSIPLSEEIISRISSEIEPTDGVMYKEVVAYDYIHGQLIETLGPLPSFVLIGMDLGGTINTLEFNRQPKRYSKEDQAVFSKAYDLVKLGIEFQDLSFVCQAATLSASINQKILPKRYFNEFKSFALKYDGGLIIAHSGTVLGVLLNPSFENIGEIAETISKRIIQLSNQPNMKPFYYFHRSN</sequence>
<proteinExistence type="predicted"/>
<name>A0ACD4R5Q1_9BACI</name>
<evidence type="ECO:0000313" key="2">
    <source>
        <dbReference type="Proteomes" id="UP001226091"/>
    </source>
</evidence>
<reference evidence="2" key="1">
    <citation type="journal article" date="2025" name="Aquaculture">
        <title>Assessment of the bioflocculant production and safety properties of Metabacillus hrfriensis sp. nov. based on phenotypic and whole-genome sequencing analysis.</title>
        <authorList>
            <person name="Zhang R."/>
            <person name="Zhao Z."/>
            <person name="Luo L."/>
            <person name="Wang S."/>
            <person name="Guo K."/>
            <person name="Xu W."/>
        </authorList>
    </citation>
    <scope>NUCLEOTIDE SEQUENCE [LARGE SCALE GENOMIC DNA]</scope>
    <source>
        <strain evidence="2">CT-WN-B3</strain>
    </source>
</reference>
<keyword evidence="1" id="KW-0418">Kinase</keyword>
<protein>
    <submittedName>
        <fullName evidence="1">Kinase</fullName>
    </submittedName>
</protein>
<dbReference type="Proteomes" id="UP001226091">
    <property type="component" value="Chromosome"/>
</dbReference>
<organism evidence="1 2">
    <name type="scientific">Metabacillus hrfriensis</name>
    <dbReference type="NCBI Taxonomy" id="3048891"/>
    <lineage>
        <taxon>Bacteria</taxon>
        <taxon>Bacillati</taxon>
        <taxon>Bacillota</taxon>
        <taxon>Bacilli</taxon>
        <taxon>Bacillales</taxon>
        <taxon>Bacillaceae</taxon>
        <taxon>Metabacillus</taxon>
    </lineage>
</organism>
<dbReference type="EMBL" id="CP126116">
    <property type="protein sequence ID" value="WHZ55791.1"/>
    <property type="molecule type" value="Genomic_DNA"/>
</dbReference>
<evidence type="ECO:0000313" key="1">
    <source>
        <dbReference type="EMBL" id="WHZ55791.1"/>
    </source>
</evidence>
<keyword evidence="1" id="KW-0808">Transferase</keyword>
<accession>A0ACD4R5Q1</accession>
<keyword evidence="2" id="KW-1185">Reference proteome</keyword>
<gene>
    <name evidence="1" type="ORF">QLQ22_13770</name>
</gene>